<dbReference type="EMBL" id="CP058351">
    <property type="protein sequence ID" value="QLF71528.1"/>
    <property type="molecule type" value="Genomic_DNA"/>
</dbReference>
<keyword evidence="4 5" id="KW-0472">Membrane</keyword>
<gene>
    <name evidence="7" type="ORF">FE840_017805</name>
</gene>
<dbReference type="Gene3D" id="1.20.120.350">
    <property type="entry name" value="Voltage-gated potassium channels. Chain C"/>
    <property type="match status" value="1"/>
</dbReference>
<name>A0ABX6QSD7_9HYPH</name>
<feature type="transmembrane region" description="Helical" evidence="5">
    <location>
        <begin position="78"/>
        <end position="98"/>
    </location>
</feature>
<accession>A0ABX6QSD7</accession>
<reference evidence="7 8" key="1">
    <citation type="submission" date="2020-06" db="EMBL/GenBank/DDBJ databases">
        <title>Genome sequence of Rhizobium sp strain ADMK78.</title>
        <authorList>
            <person name="Rahi P."/>
        </authorList>
    </citation>
    <scope>NUCLEOTIDE SEQUENCE [LARGE SCALE GENOMIC DNA]</scope>
    <source>
        <strain evidence="7 8">ADMK78</strain>
        <plasmid evidence="7 8">pPRADMK78_01</plasmid>
    </source>
</reference>
<dbReference type="PANTHER" id="PTHR10037">
    <property type="entry name" value="VOLTAGE-GATED CATION CHANNEL CALCIUM AND SODIUM"/>
    <property type="match status" value="1"/>
</dbReference>
<dbReference type="RefSeq" id="WP_138287491.1">
    <property type="nucleotide sequence ID" value="NZ_CP058351.1"/>
</dbReference>
<dbReference type="Pfam" id="PF00520">
    <property type="entry name" value="Ion_trans"/>
    <property type="match status" value="1"/>
</dbReference>
<comment type="subcellular location">
    <subcellularLocation>
        <location evidence="1">Membrane</location>
        <topology evidence="1">Multi-pass membrane protein</topology>
    </subcellularLocation>
</comment>
<protein>
    <submittedName>
        <fullName evidence="7">Ion transporter</fullName>
    </submittedName>
</protein>
<evidence type="ECO:0000259" key="6">
    <source>
        <dbReference type="Pfam" id="PF00520"/>
    </source>
</evidence>
<dbReference type="PANTHER" id="PTHR10037:SF62">
    <property type="entry name" value="SODIUM CHANNEL PROTEIN 60E"/>
    <property type="match status" value="1"/>
</dbReference>
<dbReference type="Gene3D" id="1.10.287.70">
    <property type="match status" value="1"/>
</dbReference>
<organism evidence="7 8">
    <name type="scientific">Peteryoungia desertarenae</name>
    <dbReference type="NCBI Taxonomy" id="1813451"/>
    <lineage>
        <taxon>Bacteria</taxon>
        <taxon>Pseudomonadati</taxon>
        <taxon>Pseudomonadota</taxon>
        <taxon>Alphaproteobacteria</taxon>
        <taxon>Hyphomicrobiales</taxon>
        <taxon>Rhizobiaceae</taxon>
        <taxon>Peteryoungia</taxon>
    </lineage>
</organism>
<evidence type="ECO:0000256" key="2">
    <source>
        <dbReference type="ARBA" id="ARBA00022692"/>
    </source>
</evidence>
<feature type="transmembrane region" description="Helical" evidence="5">
    <location>
        <begin position="119"/>
        <end position="143"/>
    </location>
</feature>
<dbReference type="Proteomes" id="UP000308530">
    <property type="component" value="Plasmid pPRADMK78_01"/>
</dbReference>
<evidence type="ECO:0000256" key="5">
    <source>
        <dbReference type="SAM" id="Phobius"/>
    </source>
</evidence>
<keyword evidence="2 5" id="KW-0812">Transmembrane</keyword>
<dbReference type="InterPro" id="IPR043203">
    <property type="entry name" value="VGCC_Ca_Na"/>
</dbReference>
<dbReference type="InterPro" id="IPR005821">
    <property type="entry name" value="Ion_trans_dom"/>
</dbReference>
<evidence type="ECO:0000256" key="1">
    <source>
        <dbReference type="ARBA" id="ARBA00004141"/>
    </source>
</evidence>
<evidence type="ECO:0000313" key="8">
    <source>
        <dbReference type="Proteomes" id="UP000308530"/>
    </source>
</evidence>
<evidence type="ECO:0000256" key="3">
    <source>
        <dbReference type="ARBA" id="ARBA00022989"/>
    </source>
</evidence>
<feature type="transmembrane region" description="Helical" evidence="5">
    <location>
        <begin position="51"/>
        <end position="72"/>
    </location>
</feature>
<dbReference type="InterPro" id="IPR027359">
    <property type="entry name" value="Volt_channel_dom_sf"/>
</dbReference>
<sequence length="265" mass="29681">MRDKLIKTLTSQSWERFIIGVILVNSVTLGLETSTTVMQHIGPILLTLDKLILGIFVIEILLRLYAFRFAFFKDPWSIFDLSIVTIALIPATGPFQVLRALRILRLLRLISVVPSLRRVIGGLIGALPGMGSIIVLLFLLFYVSAVMATNLFGASFPEWFGTLGASLYSLFQIMTLESWSMGIVRPVMEQHPNAWMFFVPFILLSTYSVLNLFIGVIVSAMQEQSVERTDAELKSIHDDNSFLLDEIRALRSEIAALRAEGSVKQ</sequence>
<feature type="transmembrane region" description="Helical" evidence="5">
    <location>
        <begin position="196"/>
        <end position="218"/>
    </location>
</feature>
<proteinExistence type="predicted"/>
<evidence type="ECO:0000313" key="7">
    <source>
        <dbReference type="EMBL" id="QLF71528.1"/>
    </source>
</evidence>
<dbReference type="SUPFAM" id="SSF81324">
    <property type="entry name" value="Voltage-gated potassium channels"/>
    <property type="match status" value="1"/>
</dbReference>
<geneLocation type="plasmid" evidence="7 8">
    <name>pPRADMK78_01</name>
</geneLocation>
<feature type="domain" description="Ion transport" evidence="6">
    <location>
        <begin position="12"/>
        <end position="227"/>
    </location>
</feature>
<evidence type="ECO:0000256" key="4">
    <source>
        <dbReference type="ARBA" id="ARBA00023136"/>
    </source>
</evidence>
<keyword evidence="3 5" id="KW-1133">Transmembrane helix</keyword>
<keyword evidence="8" id="KW-1185">Reference proteome</keyword>
<keyword evidence="7" id="KW-0614">Plasmid</keyword>